<comment type="similarity">
    <text evidence="4">Belongs to the transpeptidase family.</text>
</comment>
<dbReference type="EC" id="3.4.16.4" evidence="5"/>
<dbReference type="Pfam" id="PF00905">
    <property type="entry name" value="Transpeptidase"/>
    <property type="match status" value="1"/>
</dbReference>
<feature type="domain" description="Penicillin-binding protein transpeptidase" evidence="15">
    <location>
        <begin position="345"/>
        <end position="664"/>
    </location>
</feature>
<dbReference type="Proteomes" id="UP000253314">
    <property type="component" value="Unassembled WGS sequence"/>
</dbReference>
<keyword evidence="7 14" id="KW-0812">Transmembrane</keyword>
<evidence type="ECO:0000259" key="15">
    <source>
        <dbReference type="Pfam" id="PF00905"/>
    </source>
</evidence>
<comment type="subcellular location">
    <subcellularLocation>
        <location evidence="2">Cell membrane</location>
    </subcellularLocation>
    <subcellularLocation>
        <location evidence="1">Membrane</location>
        <topology evidence="1">Single-pass membrane protein</topology>
    </subcellularLocation>
</comment>
<keyword evidence="8" id="KW-0133">Cell shape</keyword>
<dbReference type="Pfam" id="PF03717">
    <property type="entry name" value="PBP_dimer"/>
    <property type="match status" value="1"/>
</dbReference>
<dbReference type="RefSeq" id="WP_113803949.1">
    <property type="nucleotide sequence ID" value="NZ_QOCW01000001.1"/>
</dbReference>
<dbReference type="GO" id="GO:0005886">
    <property type="term" value="C:plasma membrane"/>
    <property type="evidence" value="ECO:0007669"/>
    <property type="project" value="UniProtKB-SubCell"/>
</dbReference>
<dbReference type="Gene3D" id="3.90.1310.10">
    <property type="entry name" value="Penicillin-binding protein 2a (Domain 2)"/>
    <property type="match status" value="1"/>
</dbReference>
<feature type="domain" description="Penicillin-binding protein dimerisation" evidence="16">
    <location>
        <begin position="62"/>
        <end position="301"/>
    </location>
</feature>
<dbReference type="GO" id="GO:0071555">
    <property type="term" value="P:cell wall organization"/>
    <property type="evidence" value="ECO:0007669"/>
    <property type="project" value="UniProtKB-KW"/>
</dbReference>
<comment type="catalytic activity">
    <reaction evidence="13">
        <text>Preferential cleavage: (Ac)2-L-Lys-D-Ala-|-D-Ala. Also transpeptidation of peptidyl-alanyl moieties that are N-acyl substituents of D-alanine.</text>
        <dbReference type="EC" id="3.4.16.4"/>
    </reaction>
</comment>
<evidence type="ECO:0000256" key="8">
    <source>
        <dbReference type="ARBA" id="ARBA00022960"/>
    </source>
</evidence>
<evidence type="ECO:0000256" key="7">
    <source>
        <dbReference type="ARBA" id="ARBA00022692"/>
    </source>
</evidence>
<evidence type="ECO:0000313" key="18">
    <source>
        <dbReference type="Proteomes" id="UP000253314"/>
    </source>
</evidence>
<dbReference type="InterPro" id="IPR050515">
    <property type="entry name" value="Beta-lactam/transpept"/>
</dbReference>
<keyword evidence="9" id="KW-0573">Peptidoglycan synthesis</keyword>
<keyword evidence="6" id="KW-1003">Cell membrane</keyword>
<evidence type="ECO:0000256" key="2">
    <source>
        <dbReference type="ARBA" id="ARBA00004236"/>
    </source>
</evidence>
<dbReference type="PANTHER" id="PTHR30627">
    <property type="entry name" value="PEPTIDOGLYCAN D,D-TRANSPEPTIDASE"/>
    <property type="match status" value="1"/>
</dbReference>
<evidence type="ECO:0000256" key="14">
    <source>
        <dbReference type="SAM" id="Phobius"/>
    </source>
</evidence>
<dbReference type="GO" id="GO:0008658">
    <property type="term" value="F:penicillin binding"/>
    <property type="evidence" value="ECO:0007669"/>
    <property type="project" value="InterPro"/>
</dbReference>
<dbReference type="SUPFAM" id="SSF56601">
    <property type="entry name" value="beta-lactamase/transpeptidase-like"/>
    <property type="match status" value="1"/>
</dbReference>
<evidence type="ECO:0000256" key="10">
    <source>
        <dbReference type="ARBA" id="ARBA00022989"/>
    </source>
</evidence>
<dbReference type="UniPathway" id="UPA00219"/>
<dbReference type="AlphaFoldDB" id="A0A366Y4D4"/>
<evidence type="ECO:0000256" key="1">
    <source>
        <dbReference type="ARBA" id="ARBA00004167"/>
    </source>
</evidence>
<reference evidence="17 18" key="1">
    <citation type="submission" date="2018-07" db="EMBL/GenBank/DDBJ databases">
        <title>Lottiidibacillus patelloidae gen. nov., sp. nov., isolated from the intestinal tract of a marine limpet and the reclassification of B. taeanensis BH030017T, B. algicola KMM 3737T and B. hwajinpoensis SW-72T as genus Lottiidibacillus.</title>
        <authorList>
            <person name="Liu R."/>
            <person name="Huang Z."/>
        </authorList>
    </citation>
    <scope>NUCLEOTIDE SEQUENCE [LARGE SCALE GENOMIC DNA]</scope>
    <source>
        <strain evidence="17 18">BH030017</strain>
    </source>
</reference>
<dbReference type="GO" id="GO:0071972">
    <property type="term" value="F:peptidoglycan L,D-transpeptidase activity"/>
    <property type="evidence" value="ECO:0007669"/>
    <property type="project" value="TreeGrafter"/>
</dbReference>
<accession>A0A366Y4D4</accession>
<evidence type="ECO:0000259" key="16">
    <source>
        <dbReference type="Pfam" id="PF03717"/>
    </source>
</evidence>
<dbReference type="GO" id="GO:0009252">
    <property type="term" value="P:peptidoglycan biosynthetic process"/>
    <property type="evidence" value="ECO:0007669"/>
    <property type="project" value="UniProtKB-UniPathway"/>
</dbReference>
<evidence type="ECO:0000313" key="17">
    <source>
        <dbReference type="EMBL" id="RBW71244.1"/>
    </source>
</evidence>
<sequence length="702" mass="79147">MDQNEKKKKKKQLPMRLNVLFLTVFILFSALILRLGIVQIVEGDMYEQQTEETENIVTKSDTPRGKIFDEMGNIIVDNSPVFNLTYTALQTDSHAKKLEIAEKLAKMIDKDTSKITERDKKDFYIITRGQQTLVDQKFTAQELEEIKSKHEEVKDADREIYTLLLERITEKDLAEIADNELEILAIKREMDRGFALSPQVIKEDLNKKEIAVISENLSELSGIDIHADAARISPYEDSVAAIIGTTKQIPKEQQDFYAVRGYDLNDYVGTSGLELQYETLLNGVKEKKKYITNKSGEPISEPEILAGESGKDLVLTLNMQFQQQLEQAVEQEILKFRGAGVDSAYAVVLDARTGGVLAMVGKKYEGGTFKNEMYGTYLYAFRPGSSIKGATILTGYEHEVLSTGEVIYDRPLHFGGTTIKKSYGGRSLGHINDIKALERSSNIYMDYIGMRIAGFDFDRYQCTIQNCTSETNLEIAINKMRSSFQQFGLGAPTGLDLPYESIGYNSGKPNAIGHPMDFSIGQFDTYTPMQLAQYASTIANNGYRLQVHLLKEVRESRPDEELGKLLYRFEPTVLNQIKVDQKYIDRVKQGFYQVTHGSQGTATALRSYPVAGKTGTAQEEKNGRPVVNEVFIGYSPYDNPEISFSIMVPKMHTEVPVNRTIAEHVLKIYENLKTTPYEVNSGIDNKETQKIEEVEETGEELQ</sequence>
<evidence type="ECO:0000256" key="6">
    <source>
        <dbReference type="ARBA" id="ARBA00022475"/>
    </source>
</evidence>
<evidence type="ECO:0000256" key="4">
    <source>
        <dbReference type="ARBA" id="ARBA00007171"/>
    </source>
</evidence>
<keyword evidence="18" id="KW-1185">Reference proteome</keyword>
<keyword evidence="10 14" id="KW-1133">Transmembrane helix</keyword>
<protein>
    <recommendedName>
        <fullName evidence="5">serine-type D-Ala-D-Ala carboxypeptidase</fullName>
        <ecNumber evidence="5">3.4.16.4</ecNumber>
    </recommendedName>
</protein>
<organism evidence="17 18">
    <name type="scientific">Bacillus taeanensis</name>
    <dbReference type="NCBI Taxonomy" id="273032"/>
    <lineage>
        <taxon>Bacteria</taxon>
        <taxon>Bacillati</taxon>
        <taxon>Bacillota</taxon>
        <taxon>Bacilli</taxon>
        <taxon>Bacillales</taxon>
        <taxon>Bacillaceae</taxon>
        <taxon>Bacillus</taxon>
    </lineage>
</organism>
<comment type="pathway">
    <text evidence="3">Cell wall biogenesis; peptidoglycan biosynthesis.</text>
</comment>
<comment type="caution">
    <text evidence="17">The sequence shown here is derived from an EMBL/GenBank/DDBJ whole genome shotgun (WGS) entry which is preliminary data.</text>
</comment>
<proteinExistence type="inferred from homology"/>
<name>A0A366Y4D4_9BACI</name>
<evidence type="ECO:0000256" key="11">
    <source>
        <dbReference type="ARBA" id="ARBA00023136"/>
    </source>
</evidence>
<gene>
    <name evidence="17" type="ORF">DS031_00385</name>
</gene>
<dbReference type="SUPFAM" id="SSF56519">
    <property type="entry name" value="Penicillin binding protein dimerisation domain"/>
    <property type="match status" value="1"/>
</dbReference>
<dbReference type="EMBL" id="QOCW01000001">
    <property type="protein sequence ID" value="RBW71244.1"/>
    <property type="molecule type" value="Genomic_DNA"/>
</dbReference>
<evidence type="ECO:0000256" key="13">
    <source>
        <dbReference type="ARBA" id="ARBA00034000"/>
    </source>
</evidence>
<dbReference type="Gene3D" id="1.10.10.1230">
    <property type="entry name" value="Penicillin-binding protein, N-terminal non-catalytic domain, head sub-domain"/>
    <property type="match status" value="1"/>
</dbReference>
<dbReference type="InterPro" id="IPR036138">
    <property type="entry name" value="PBP_dimer_sf"/>
</dbReference>
<dbReference type="PANTHER" id="PTHR30627:SF2">
    <property type="entry name" value="PEPTIDOGLYCAN D,D-TRANSPEPTIDASE MRDA"/>
    <property type="match status" value="1"/>
</dbReference>
<evidence type="ECO:0000256" key="3">
    <source>
        <dbReference type="ARBA" id="ARBA00004752"/>
    </source>
</evidence>
<dbReference type="Gene3D" id="3.40.710.10">
    <property type="entry name" value="DD-peptidase/beta-lactamase superfamily"/>
    <property type="match status" value="1"/>
</dbReference>
<evidence type="ECO:0000256" key="12">
    <source>
        <dbReference type="ARBA" id="ARBA00023316"/>
    </source>
</evidence>
<dbReference type="OrthoDB" id="9770103at2"/>
<evidence type="ECO:0000256" key="9">
    <source>
        <dbReference type="ARBA" id="ARBA00022984"/>
    </source>
</evidence>
<dbReference type="InterPro" id="IPR001460">
    <property type="entry name" value="PCN-bd_Tpept"/>
</dbReference>
<keyword evidence="11 14" id="KW-0472">Membrane</keyword>
<evidence type="ECO:0000256" key="5">
    <source>
        <dbReference type="ARBA" id="ARBA00012448"/>
    </source>
</evidence>
<feature type="transmembrane region" description="Helical" evidence="14">
    <location>
        <begin position="20"/>
        <end position="41"/>
    </location>
</feature>
<dbReference type="InterPro" id="IPR005311">
    <property type="entry name" value="PBP_dimer"/>
</dbReference>
<keyword evidence="12" id="KW-0961">Cell wall biogenesis/degradation</keyword>
<dbReference type="InterPro" id="IPR012338">
    <property type="entry name" value="Beta-lactam/transpept-like"/>
</dbReference>
<dbReference type="GO" id="GO:0009002">
    <property type="term" value="F:serine-type D-Ala-D-Ala carboxypeptidase activity"/>
    <property type="evidence" value="ECO:0007669"/>
    <property type="project" value="UniProtKB-EC"/>
</dbReference>
<dbReference type="GO" id="GO:0008360">
    <property type="term" value="P:regulation of cell shape"/>
    <property type="evidence" value="ECO:0007669"/>
    <property type="project" value="UniProtKB-KW"/>
</dbReference>